<evidence type="ECO:0000256" key="1">
    <source>
        <dbReference type="SAM" id="MobiDB-lite"/>
    </source>
</evidence>
<evidence type="ECO:0000313" key="2">
    <source>
        <dbReference type="EMBL" id="OAH13498.1"/>
    </source>
</evidence>
<keyword evidence="3" id="KW-1185">Reference proteome</keyword>
<protein>
    <submittedName>
        <fullName evidence="2">Uncharacterized protein</fullName>
    </submittedName>
</protein>
<accession>A0A177HTM9</accession>
<name>A0A177HTM9_9ACTN</name>
<organism evidence="2 3">
    <name type="scientific">Streptomyces jeddahensis</name>
    <dbReference type="NCBI Taxonomy" id="1716141"/>
    <lineage>
        <taxon>Bacteria</taxon>
        <taxon>Bacillati</taxon>
        <taxon>Actinomycetota</taxon>
        <taxon>Actinomycetes</taxon>
        <taxon>Kitasatosporales</taxon>
        <taxon>Streptomycetaceae</taxon>
        <taxon>Streptomyces</taxon>
    </lineage>
</organism>
<evidence type="ECO:0000313" key="3">
    <source>
        <dbReference type="Proteomes" id="UP000077381"/>
    </source>
</evidence>
<dbReference type="EMBL" id="LOHS01000076">
    <property type="protein sequence ID" value="OAH13498.1"/>
    <property type="molecule type" value="Genomic_DNA"/>
</dbReference>
<dbReference type="PATRIC" id="fig|1716141.3.peg.3339"/>
<dbReference type="STRING" id="1716141.STSP_31760"/>
<feature type="region of interest" description="Disordered" evidence="1">
    <location>
        <begin position="270"/>
        <end position="289"/>
    </location>
</feature>
<sequence>MGRVGGIGGVPGGSCRTYRHAISGFCTHVDATVAAARDASLAREVPDLHHAVTEWIRLLPAGYPAASRHPYALAGRLRMLIARRIAHPGRPVAGRLDGWVQGAVGLRRGRGEEVDEFTRADKKKLIQAAWTDRLATEARIRSGWVLATAGCDPAHGGWTEPRNLLWALANDAWTCEDIARHLPALPQWPPALRELVPGNVLPHLARGYLLRHLVGMLFPSDMDLHSYRILLMAATGRASEEVAALDEDDLEYSSRSVLIDFTKRRARTVQRRSYGADPDEDQRDLHPAAPRLDAVELTRRMLQLARPLADRAGITPVPLFLRASVDHYALTIRRFAGKGSGAALRDWLRAREVTVQGPADIRRLRKSGKVEKAIAFKGRISDIADDHTAETFRTHYAHGTTLRVISGHVITTAQRHWLDKALNGPVVLSDEAEQALAEPDAAEVLGLSAEDVEQLRSGELDMGVSSCRDPFASPFGRPGQLCPVAPTRCLECRNAFVLPSNLPQLLLFAAHLEQLQHRLSPAHFHALWGQSRANVLEALSLRTSDEITHARQRIADEGLALNLPLATQVEFE</sequence>
<comment type="caution">
    <text evidence="2">The sequence shown here is derived from an EMBL/GenBank/DDBJ whole genome shotgun (WGS) entry which is preliminary data.</text>
</comment>
<dbReference type="AlphaFoldDB" id="A0A177HTM9"/>
<dbReference type="RefSeq" id="WP_157902841.1">
    <property type="nucleotide sequence ID" value="NZ_LOHS01000076.1"/>
</dbReference>
<proteinExistence type="predicted"/>
<dbReference type="Proteomes" id="UP000077381">
    <property type="component" value="Unassembled WGS sequence"/>
</dbReference>
<reference evidence="2 3" key="1">
    <citation type="submission" date="2015-12" db="EMBL/GenBank/DDBJ databases">
        <title>Genome sequence of Streptomyces sp. G25.</title>
        <authorList>
            <person name="Poehlein A."/>
            <person name="Roettig A."/>
            <person name="Hiessl S."/>
            <person name="Hauschild P."/>
            <person name="Schauer J."/>
            <person name="Madkour M.H."/>
            <person name="Al-Ansari A.M."/>
            <person name="Almakishah N.H."/>
            <person name="Steinbuechel A."/>
            <person name="Daniel R."/>
        </authorList>
    </citation>
    <scope>NUCLEOTIDE SEQUENCE [LARGE SCALE GENOMIC DNA]</scope>
    <source>
        <strain evidence="3">G25(2015)</strain>
    </source>
</reference>
<dbReference type="OrthoDB" id="4308266at2"/>
<gene>
    <name evidence="2" type="ORF">STSP_31760</name>
</gene>